<sequence>MRDRETNLPLVSAGGAVFLDRDGVICKQVAFVNRPEDLVLIEGTGQAIARLNRAHI</sequence>
<accession>X0TRC0</accession>
<dbReference type="Gene3D" id="3.40.50.1000">
    <property type="entry name" value="HAD superfamily/HAD-like"/>
    <property type="match status" value="1"/>
</dbReference>
<feature type="non-terminal residue" evidence="1">
    <location>
        <position position="56"/>
    </location>
</feature>
<proteinExistence type="predicted"/>
<comment type="caution">
    <text evidence="1">The sequence shown here is derived from an EMBL/GenBank/DDBJ whole genome shotgun (WGS) entry which is preliminary data.</text>
</comment>
<protein>
    <submittedName>
        <fullName evidence="1">Uncharacterized protein</fullName>
    </submittedName>
</protein>
<dbReference type="SUPFAM" id="SSF56784">
    <property type="entry name" value="HAD-like"/>
    <property type="match status" value="1"/>
</dbReference>
<gene>
    <name evidence="1" type="ORF">S01H1_21598</name>
</gene>
<evidence type="ECO:0000313" key="1">
    <source>
        <dbReference type="EMBL" id="GAF96098.1"/>
    </source>
</evidence>
<dbReference type="InterPro" id="IPR036412">
    <property type="entry name" value="HAD-like_sf"/>
</dbReference>
<organism evidence="1">
    <name type="scientific">marine sediment metagenome</name>
    <dbReference type="NCBI Taxonomy" id="412755"/>
    <lineage>
        <taxon>unclassified sequences</taxon>
        <taxon>metagenomes</taxon>
        <taxon>ecological metagenomes</taxon>
    </lineage>
</organism>
<dbReference type="InterPro" id="IPR023214">
    <property type="entry name" value="HAD_sf"/>
</dbReference>
<dbReference type="AlphaFoldDB" id="X0TRC0"/>
<dbReference type="EMBL" id="BARS01012008">
    <property type="protein sequence ID" value="GAF96098.1"/>
    <property type="molecule type" value="Genomic_DNA"/>
</dbReference>
<reference evidence="1" key="1">
    <citation type="journal article" date="2014" name="Front. Microbiol.">
        <title>High frequency of phylogenetically diverse reductive dehalogenase-homologous genes in deep subseafloor sedimentary metagenomes.</title>
        <authorList>
            <person name="Kawai M."/>
            <person name="Futagami T."/>
            <person name="Toyoda A."/>
            <person name="Takaki Y."/>
            <person name="Nishi S."/>
            <person name="Hori S."/>
            <person name="Arai W."/>
            <person name="Tsubouchi T."/>
            <person name="Morono Y."/>
            <person name="Uchiyama I."/>
            <person name="Ito T."/>
            <person name="Fujiyama A."/>
            <person name="Inagaki F."/>
            <person name="Takami H."/>
        </authorList>
    </citation>
    <scope>NUCLEOTIDE SEQUENCE</scope>
    <source>
        <strain evidence="1">Expedition CK06-06</strain>
    </source>
</reference>
<name>X0TRC0_9ZZZZ</name>